<organism evidence="1 2">
    <name type="scientific">Bacteroides eggerthii</name>
    <dbReference type="NCBI Taxonomy" id="28111"/>
    <lineage>
        <taxon>Bacteria</taxon>
        <taxon>Pseudomonadati</taxon>
        <taxon>Bacteroidota</taxon>
        <taxon>Bacteroidia</taxon>
        <taxon>Bacteroidales</taxon>
        <taxon>Bacteroidaceae</taxon>
        <taxon>Bacteroides</taxon>
    </lineage>
</organism>
<proteinExistence type="predicted"/>
<reference evidence="1" key="1">
    <citation type="journal article" date="2021" name="PLoS Genet.">
        <title>Mobile Type VI secretion system loci of the gut Bacteroidales display extensive intra-ecosystem transfer, multi-species spread and geographical clustering.</title>
        <authorList>
            <person name="Garcia-Bayona L."/>
            <person name="Coyne M.J."/>
            <person name="Comstock L.E."/>
        </authorList>
    </citation>
    <scope>NUCLEOTIDE SEQUENCE</scope>
    <source>
        <strain evidence="1">CL11T00C20</strain>
    </source>
</reference>
<dbReference type="KEGG" id="beg:INE88_02262"/>
<gene>
    <name evidence="1" type="ORF">INE88_02262</name>
</gene>
<sequence>MMAAQSLRYNNPGNIRLSATTLWQGEIRPSRDRSFCQFRTMAYGYRALIKLLQNYRRNNGCRTIADFINRWAPPVENNTSGYISRVCREMQVPNTYVPDVNDKATMCALAAAISQVENGVPAVMADVEAGWELL</sequence>
<dbReference type="AlphaFoldDB" id="A0A975Q6H7"/>
<accession>A0A975Q6H7</accession>
<evidence type="ECO:0000313" key="1">
    <source>
        <dbReference type="EMBL" id="QUT45441.1"/>
    </source>
</evidence>
<protein>
    <recommendedName>
        <fullName evidence="3">Structural protein P5</fullName>
    </recommendedName>
</protein>
<name>A0A975Q6H7_9BACE</name>
<dbReference type="Proteomes" id="UP000679226">
    <property type="component" value="Chromosome"/>
</dbReference>
<dbReference type="RefSeq" id="WP_211453964.1">
    <property type="nucleotide sequence ID" value="NZ_CP072227.1"/>
</dbReference>
<evidence type="ECO:0008006" key="3">
    <source>
        <dbReference type="Google" id="ProtNLM"/>
    </source>
</evidence>
<evidence type="ECO:0000313" key="2">
    <source>
        <dbReference type="Proteomes" id="UP000679226"/>
    </source>
</evidence>
<dbReference type="EMBL" id="CP072227">
    <property type="protein sequence ID" value="QUT45441.1"/>
    <property type="molecule type" value="Genomic_DNA"/>
</dbReference>